<feature type="non-terminal residue" evidence="2">
    <location>
        <position position="278"/>
    </location>
</feature>
<accession>A0A382DK69</accession>
<feature type="domain" description="Metallo-beta-lactamase" evidence="1">
    <location>
        <begin position="65"/>
        <end position="242"/>
    </location>
</feature>
<name>A0A382DK69_9ZZZZ</name>
<dbReference type="PANTHER" id="PTHR42663:SF4">
    <property type="entry name" value="SLL1036 PROTEIN"/>
    <property type="match status" value="1"/>
</dbReference>
<organism evidence="2">
    <name type="scientific">marine metagenome</name>
    <dbReference type="NCBI Taxonomy" id="408172"/>
    <lineage>
        <taxon>unclassified sequences</taxon>
        <taxon>metagenomes</taxon>
        <taxon>ecological metagenomes</taxon>
    </lineage>
</organism>
<evidence type="ECO:0000259" key="1">
    <source>
        <dbReference type="Pfam" id="PF12706"/>
    </source>
</evidence>
<dbReference type="InterPro" id="IPR036866">
    <property type="entry name" value="RibonucZ/Hydroxyglut_hydro"/>
</dbReference>
<dbReference type="AlphaFoldDB" id="A0A382DK69"/>
<proteinExistence type="predicted"/>
<evidence type="ECO:0000313" key="2">
    <source>
        <dbReference type="EMBL" id="SVB38121.1"/>
    </source>
</evidence>
<gene>
    <name evidence="2" type="ORF">METZ01_LOCUS190975</name>
</gene>
<reference evidence="2" key="1">
    <citation type="submission" date="2018-05" db="EMBL/GenBank/DDBJ databases">
        <authorList>
            <person name="Lanie J.A."/>
            <person name="Ng W.-L."/>
            <person name="Kazmierczak K.M."/>
            <person name="Andrzejewski T.M."/>
            <person name="Davidsen T.M."/>
            <person name="Wayne K.J."/>
            <person name="Tettelin H."/>
            <person name="Glass J.I."/>
            <person name="Rusch D."/>
            <person name="Podicherti R."/>
            <person name="Tsui H.-C.T."/>
            <person name="Winkler M.E."/>
        </authorList>
    </citation>
    <scope>NUCLEOTIDE SEQUENCE</scope>
</reference>
<dbReference type="Pfam" id="PF12706">
    <property type="entry name" value="Lactamase_B_2"/>
    <property type="match status" value="1"/>
</dbReference>
<protein>
    <recommendedName>
        <fullName evidence="1">Metallo-beta-lactamase domain-containing protein</fullName>
    </recommendedName>
</protein>
<dbReference type="CDD" id="cd07715">
    <property type="entry name" value="TaR3-like_MBL-fold"/>
    <property type="match status" value="1"/>
</dbReference>
<dbReference type="SUPFAM" id="SSF56281">
    <property type="entry name" value="Metallo-hydrolase/oxidoreductase"/>
    <property type="match status" value="1"/>
</dbReference>
<dbReference type="EMBL" id="UINC01039518">
    <property type="protein sequence ID" value="SVB38121.1"/>
    <property type="molecule type" value="Genomic_DNA"/>
</dbReference>
<dbReference type="InterPro" id="IPR001279">
    <property type="entry name" value="Metallo-B-lactamas"/>
</dbReference>
<sequence length="278" mass="31288">MKNIHVDFWGVRGSVPSPGPTTTRYGGNTSCVSITVDNKILILDAGTGIRNLGGAIIGQPELEIFVVVTHSHWDHIQGFPFFTPIYQPNRPVHMFPTLHKKNVVLSSLIDQMDGAHFPITPDQVPSNFNFVTENPLEFLENNGFHMELVPMNHPGKAFGYKIKVDDKIICYFTDNEINPPYEKSIELDVLTEQCRNVDILIHDAQYIEADMPLKHGWGHSLISQVTKLGESAEVKNLVYYHHDPERSDDDIDAELETASKTLKENGSSVRPYFAYEGL</sequence>
<dbReference type="Gene3D" id="3.60.15.10">
    <property type="entry name" value="Ribonuclease Z/Hydroxyacylglutathione hydrolase-like"/>
    <property type="match status" value="1"/>
</dbReference>
<dbReference type="PANTHER" id="PTHR42663">
    <property type="entry name" value="HYDROLASE C777.06C-RELATED-RELATED"/>
    <property type="match status" value="1"/>
</dbReference>